<dbReference type="Gene3D" id="3.80.10.10">
    <property type="entry name" value="Ribonuclease Inhibitor"/>
    <property type="match status" value="1"/>
</dbReference>
<feature type="domain" description="DUF7587" evidence="1">
    <location>
        <begin position="55"/>
        <end position="189"/>
    </location>
</feature>
<evidence type="ECO:0000313" key="3">
    <source>
        <dbReference type="Proteomes" id="UP000815677"/>
    </source>
</evidence>
<proteinExistence type="predicted"/>
<dbReference type="InterPro" id="IPR032675">
    <property type="entry name" value="LRR_dom_sf"/>
</dbReference>
<protein>
    <recommendedName>
        <fullName evidence="1">DUF7587 domain-containing protein</fullName>
    </recommendedName>
</protein>
<dbReference type="Proteomes" id="UP000815677">
    <property type="component" value="Unassembled WGS sequence"/>
</dbReference>
<dbReference type="Pfam" id="PF24494">
    <property type="entry name" value="DUF7587"/>
    <property type="match status" value="1"/>
</dbReference>
<accession>A0ABQ0M9I1</accession>
<evidence type="ECO:0000259" key="1">
    <source>
        <dbReference type="Pfam" id="PF24494"/>
    </source>
</evidence>
<name>A0ABQ0M9I1_MYCCL</name>
<dbReference type="InterPro" id="IPR056009">
    <property type="entry name" value="DUF7587"/>
</dbReference>
<dbReference type="SUPFAM" id="SSF52047">
    <property type="entry name" value="RNI-like"/>
    <property type="match status" value="1"/>
</dbReference>
<dbReference type="EMBL" id="DF849927">
    <property type="protein sequence ID" value="GAT60013.1"/>
    <property type="molecule type" value="Genomic_DNA"/>
</dbReference>
<organism evidence="2 3">
    <name type="scientific">Mycena chlorophos</name>
    <name type="common">Agaric fungus</name>
    <name type="synonym">Agaricus chlorophos</name>
    <dbReference type="NCBI Taxonomy" id="658473"/>
    <lineage>
        <taxon>Eukaryota</taxon>
        <taxon>Fungi</taxon>
        <taxon>Dikarya</taxon>
        <taxon>Basidiomycota</taxon>
        <taxon>Agaricomycotina</taxon>
        <taxon>Agaricomycetes</taxon>
        <taxon>Agaricomycetidae</taxon>
        <taxon>Agaricales</taxon>
        <taxon>Marasmiineae</taxon>
        <taxon>Mycenaceae</taxon>
        <taxon>Mycena</taxon>
    </lineage>
</organism>
<reference evidence="2" key="1">
    <citation type="submission" date="2014-09" db="EMBL/GenBank/DDBJ databases">
        <title>Genome sequence of the luminous mushroom Mycena chlorophos for searching fungal bioluminescence genes.</title>
        <authorList>
            <person name="Tanaka Y."/>
            <person name="Kasuga D."/>
            <person name="Oba Y."/>
            <person name="Hase S."/>
            <person name="Sato K."/>
            <person name="Oba Y."/>
            <person name="Sakakibara Y."/>
        </authorList>
    </citation>
    <scope>NUCLEOTIDE SEQUENCE</scope>
</reference>
<keyword evidence="3" id="KW-1185">Reference proteome</keyword>
<gene>
    <name evidence="2" type="ORF">MCHLO_16222</name>
</gene>
<evidence type="ECO:0000313" key="2">
    <source>
        <dbReference type="EMBL" id="GAT60013.1"/>
    </source>
</evidence>
<sequence length="928" mass="104105">MSTPKEYILSPYQLRQWHQYENLISQQSQRFIFRVHCACGPGHPRPGCIRESGPNAFVAPLFMSTTPDALAAMTLEATDEQRSSLAADHILQWVDRTSPLATSPFLSASFSLVYAFNEAERWNAYWRVGSTQISVIDTWRLPPGQAWLGVELVGAYWEREAFFARWSHEVLIFGRIPRNAIIYTGPVSDFASLFPAWCANAVQRSIGYPKSPTQTAIDAFRDAALLPENSTPAAKEALLEHVLTRSIALHTGTLLPHSFEDFSILHNSEAVEAVARFAAIFCWWPEWITDHDPSEYDALYASILGRLQVKLLAMAVKPKVKVEAEHESFNLLSTPVKGAAAVVLTLVVNVHELSHAPLRSPALKAPSPPVLKLSLDCSLSHFRGAQWTQSLCPTHDNLLLGSASIPHTHDGVHSPRKAPGIGFKSARVKLQRSPRARAATMLPPIPPEIWRCVAQFLPTATLLTLFSVNRVFLDIAREARYRAVCFDAYKTAKPLVKQLGNSSFVHSVRIQPWLIRAKEYRPPSGWRILYSCVSASAHNEDKYESQMELVRRVQKQTRLVADTIRGFPNLHHYHIDWDEGPVQDEFLVAVLDALIPTIGRNLYSLNLKIPLRHMLALPSLSQYLPRLETLSLTIHTGSHDAQDVAQRMEGLVFFLNCLLRNLGSLTLNTTPTSMYLDLGVLFAHLAHGRRLKAFALCIPFDGGHLPNPKSLRRFLMQHSPTLESLSLETTRAAACPRASATSNYFWIRDAIKDHPPFPVLAHLSLALRPLRTDLSPLLLSLSGLCSLEQLKLGERPLEFVELWRLLEVLSQAPKLRKLNVRVRWLSPEIVDALATCLPQLEVLQLDFAEVIHCEPGSSVTSTLSQDSRPTELALFCAALKSRCYPHWSLTRLAVPESQREPIRWLNVLERVFVECIPALGRFEELLVV</sequence>